<dbReference type="Proteomes" id="UP000011783">
    <property type="component" value="Unassembled WGS sequence"/>
</dbReference>
<proteinExistence type="predicted"/>
<protein>
    <recommendedName>
        <fullName evidence="3">Amine oxidase domain-containing protein</fullName>
    </recommendedName>
</protein>
<feature type="non-terminal residue" evidence="1">
    <location>
        <position position="1"/>
    </location>
</feature>
<reference evidence="1 2" key="1">
    <citation type="submission" date="2013-01" db="EMBL/GenBank/DDBJ databases">
        <authorList>
            <person name="Harkins D.M."/>
            <person name="Durkin A.S."/>
            <person name="Brinkac L.M."/>
            <person name="Haft D.H."/>
            <person name="Selengut J.D."/>
            <person name="Sanka R."/>
            <person name="DePew J."/>
            <person name="Purushe J."/>
            <person name="Picardeau M."/>
            <person name="Werts C."/>
            <person name="Goarant C."/>
            <person name="Vinetz J.M."/>
            <person name="Sutton G.G."/>
            <person name="Nierman W.C."/>
            <person name="Fouts D.E."/>
        </authorList>
    </citation>
    <scope>NUCLEOTIDE SEQUENCE [LARGE SCALE GENOMIC DNA]</scope>
    <source>
        <strain evidence="1 2">200701203</strain>
    </source>
</reference>
<organism evidence="1 2">
    <name type="scientific">Leptospira borgpetersenii str. 200701203</name>
    <dbReference type="NCBI Taxonomy" id="1193007"/>
    <lineage>
        <taxon>Bacteria</taxon>
        <taxon>Pseudomonadati</taxon>
        <taxon>Spirochaetota</taxon>
        <taxon>Spirochaetia</taxon>
        <taxon>Leptospirales</taxon>
        <taxon>Leptospiraceae</taxon>
        <taxon>Leptospira</taxon>
    </lineage>
</organism>
<sequence>YPNLYFAHSDLSGISIFEEALVRGYDAAHRILRDQKT</sequence>
<dbReference type="AlphaFoldDB" id="M3HNL3"/>
<evidence type="ECO:0000313" key="1">
    <source>
        <dbReference type="EMBL" id="EMF99660.1"/>
    </source>
</evidence>
<evidence type="ECO:0008006" key="3">
    <source>
        <dbReference type="Google" id="ProtNLM"/>
    </source>
</evidence>
<evidence type="ECO:0000313" key="2">
    <source>
        <dbReference type="Proteomes" id="UP000011783"/>
    </source>
</evidence>
<name>M3HNL3_LEPBO</name>
<comment type="caution">
    <text evidence="1">The sequence shown here is derived from an EMBL/GenBank/DDBJ whole genome shotgun (WGS) entry which is preliminary data.</text>
</comment>
<dbReference type="EMBL" id="AKWO02000063">
    <property type="protein sequence ID" value="EMF99660.1"/>
    <property type="molecule type" value="Genomic_DNA"/>
</dbReference>
<gene>
    <name evidence="1" type="ORF">LEP1GSC123_2175</name>
</gene>
<accession>M3HNL3</accession>